<dbReference type="Proteomes" id="UP000198915">
    <property type="component" value="Unassembled WGS sequence"/>
</dbReference>
<reference evidence="3" key="1">
    <citation type="submission" date="2016-10" db="EMBL/GenBank/DDBJ databases">
        <authorList>
            <person name="Varghese N."/>
            <person name="Submissions S."/>
        </authorList>
    </citation>
    <scope>NUCLEOTIDE SEQUENCE [LARGE SCALE GENOMIC DNA]</scope>
    <source>
        <strain evidence="3">OK042</strain>
    </source>
</reference>
<feature type="compositionally biased region" description="Polar residues" evidence="1">
    <location>
        <begin position="1"/>
        <end position="14"/>
    </location>
</feature>
<proteinExistence type="predicted"/>
<evidence type="ECO:0000313" key="2">
    <source>
        <dbReference type="EMBL" id="SFK36767.1"/>
    </source>
</evidence>
<dbReference type="STRING" id="1884381.SAMN05518846_11282"/>
<evidence type="ECO:0000256" key="1">
    <source>
        <dbReference type="SAM" id="MobiDB-lite"/>
    </source>
</evidence>
<gene>
    <name evidence="2" type="ORF">SAMN05518846_11282</name>
</gene>
<sequence>MYPSQASLNCSSKSVNRRDRKNPHGVVRIFCLYRAIKQGGAAFSNTAKFSVQVENRLKAEQIFPVKKYV</sequence>
<protein>
    <submittedName>
        <fullName evidence="2">Uncharacterized protein</fullName>
    </submittedName>
</protein>
<accession>A0A1I3YY21</accession>
<evidence type="ECO:0000313" key="3">
    <source>
        <dbReference type="Proteomes" id="UP000198915"/>
    </source>
</evidence>
<keyword evidence="3" id="KW-1185">Reference proteome</keyword>
<dbReference type="EMBL" id="FORT01000012">
    <property type="protein sequence ID" value="SFK36767.1"/>
    <property type="molecule type" value="Genomic_DNA"/>
</dbReference>
<organism evidence="2 3">
    <name type="scientific">Brevibacillus centrosporus</name>
    <dbReference type="NCBI Taxonomy" id="54910"/>
    <lineage>
        <taxon>Bacteria</taxon>
        <taxon>Bacillati</taxon>
        <taxon>Bacillota</taxon>
        <taxon>Bacilli</taxon>
        <taxon>Bacillales</taxon>
        <taxon>Paenibacillaceae</taxon>
        <taxon>Brevibacillus</taxon>
    </lineage>
</organism>
<dbReference type="AlphaFoldDB" id="A0A1I3YY21"/>
<feature type="region of interest" description="Disordered" evidence="1">
    <location>
        <begin position="1"/>
        <end position="20"/>
    </location>
</feature>
<name>A0A1I3YY21_9BACL</name>